<keyword evidence="6" id="KW-0325">Glycoprotein</keyword>
<feature type="transmembrane region" description="Helical" evidence="11">
    <location>
        <begin position="395"/>
        <end position="417"/>
    </location>
</feature>
<dbReference type="GO" id="GO:0005765">
    <property type="term" value="C:lysosomal membrane"/>
    <property type="evidence" value="ECO:0007669"/>
    <property type="project" value="UniProtKB-SubCell"/>
</dbReference>
<evidence type="ECO:0000313" key="13">
    <source>
        <dbReference type="EMBL" id="VUZ51492.1"/>
    </source>
</evidence>
<sequence>MPKSVYIIFLLLLMWISLISVEAAKDYKIYRNPSCTPANNCTLNETKIIQIIAKHPNKTLHFLLPGNNPAAPLSVIMLEADANTDQLSVNWTSFLSQKGGFSNSTSLEGVRTSYGFIINQFCTYTDINDSAEITPDDISRQCLHMLGKNFNWQLIDNAGGQNPVKFVYTALSSNDTQDGLGNVTVSILFPKSEADMPSGSSLYLTPKMGLIFEISIDGVKTSDHGRIAPILIPFSQDPVHVNEDFLQTTSLTDDYEEVLYNLHLARRKIVATAKDTVGVRVLGHTPAYMQWETVCEVTPNGQTKRRVYTAPRLRIPTKTAGKYKYSLPLAYYGDTFIQNRGDAYENTTVGARLQALTFGTPHDGFYASTKFVRWRGVLSMGEPVEIPDRTDQVRLGLAITIPLMLLITVTIVVAFVVKRRRTNQNDGSTEPLLQRNEDPVMPRFGIDLPCLRGHSCLGGRLCLNRRRSLASPTLPERPRDEDNENLDV</sequence>
<evidence type="ECO:0000256" key="10">
    <source>
        <dbReference type="ARBA" id="ARBA00044960"/>
    </source>
</evidence>
<keyword evidence="3 12" id="KW-0732">Signal</keyword>
<keyword evidence="14" id="KW-1185">Reference proteome</keyword>
<evidence type="ECO:0000256" key="5">
    <source>
        <dbReference type="ARBA" id="ARBA00023136"/>
    </source>
</evidence>
<evidence type="ECO:0000256" key="7">
    <source>
        <dbReference type="ARBA" id="ARBA00023228"/>
    </source>
</evidence>
<dbReference type="AlphaFoldDB" id="A0A564YW55"/>
<feature type="chain" id="PRO_5021946771" evidence="12">
    <location>
        <begin position="24"/>
        <end position="488"/>
    </location>
</feature>
<evidence type="ECO:0000313" key="14">
    <source>
        <dbReference type="Proteomes" id="UP000321570"/>
    </source>
</evidence>
<reference evidence="13 14" key="1">
    <citation type="submission" date="2019-07" db="EMBL/GenBank/DDBJ databases">
        <authorList>
            <person name="Jastrzebski P J."/>
            <person name="Paukszto L."/>
            <person name="Jastrzebski P J."/>
        </authorList>
    </citation>
    <scope>NUCLEOTIDE SEQUENCE [LARGE SCALE GENOMIC DNA]</scope>
    <source>
        <strain evidence="13 14">WMS-il1</strain>
    </source>
</reference>
<comment type="subunit">
    <text evidence="10">Interacts (via lumenal domain) with lysosomal protein MFSD1; the interaction starts while both proteins are still in the endoplasmic reticulum and is required for stabilization of MFSD1 in lysosomes but has no direct effect on its targeting to lysosomes or transporter activity.</text>
</comment>
<protein>
    <submittedName>
        <fullName evidence="13">Uncharacterized protein</fullName>
    </submittedName>
</protein>
<feature type="signal peptide" evidence="12">
    <location>
        <begin position="1"/>
        <end position="23"/>
    </location>
</feature>
<comment type="function">
    <text evidence="8">Required to protect lysosomal transporter MFSD1 from lysosomal proteolysis and for MFSD1 lysosomal localization.</text>
</comment>
<keyword evidence="7" id="KW-0458">Lysosome</keyword>
<evidence type="ECO:0000256" key="6">
    <source>
        <dbReference type="ARBA" id="ARBA00023180"/>
    </source>
</evidence>
<evidence type="ECO:0000256" key="8">
    <source>
        <dbReference type="ARBA" id="ARBA00024176"/>
    </source>
</evidence>
<evidence type="ECO:0000256" key="1">
    <source>
        <dbReference type="ARBA" id="ARBA00010599"/>
    </source>
</evidence>
<accession>A0A564YW55</accession>
<dbReference type="EMBL" id="CABIJS010000444">
    <property type="protein sequence ID" value="VUZ51492.1"/>
    <property type="molecule type" value="Genomic_DNA"/>
</dbReference>
<keyword evidence="4 11" id="KW-1133">Transmembrane helix</keyword>
<dbReference type="Pfam" id="PF15065">
    <property type="entry name" value="NCU-G1"/>
    <property type="match status" value="1"/>
</dbReference>
<comment type="similarity">
    <text evidence="1">Belongs to the GLMP family.</text>
</comment>
<dbReference type="InterPro" id="IPR029382">
    <property type="entry name" value="NCU-G1"/>
</dbReference>
<evidence type="ECO:0000256" key="2">
    <source>
        <dbReference type="ARBA" id="ARBA00022692"/>
    </source>
</evidence>
<evidence type="ECO:0000256" key="12">
    <source>
        <dbReference type="SAM" id="SignalP"/>
    </source>
</evidence>
<comment type="subcellular location">
    <subcellularLocation>
        <location evidence="9">Lysosome membrane</location>
        <topology evidence="9">Single-pass type I membrane protein</topology>
        <orientation evidence="9">Lumenal side</orientation>
    </subcellularLocation>
</comment>
<proteinExistence type="inferred from homology"/>
<keyword evidence="5 11" id="KW-0472">Membrane</keyword>
<dbReference type="Proteomes" id="UP000321570">
    <property type="component" value="Unassembled WGS sequence"/>
</dbReference>
<evidence type="ECO:0000256" key="4">
    <source>
        <dbReference type="ARBA" id="ARBA00022989"/>
    </source>
</evidence>
<name>A0A564YW55_HYMDI</name>
<evidence type="ECO:0000256" key="3">
    <source>
        <dbReference type="ARBA" id="ARBA00022729"/>
    </source>
</evidence>
<gene>
    <name evidence="13" type="ORF">WMSIL1_LOCUS10232</name>
</gene>
<evidence type="ECO:0000256" key="11">
    <source>
        <dbReference type="SAM" id="Phobius"/>
    </source>
</evidence>
<organism evidence="13 14">
    <name type="scientific">Hymenolepis diminuta</name>
    <name type="common">Rat tapeworm</name>
    <dbReference type="NCBI Taxonomy" id="6216"/>
    <lineage>
        <taxon>Eukaryota</taxon>
        <taxon>Metazoa</taxon>
        <taxon>Spiralia</taxon>
        <taxon>Lophotrochozoa</taxon>
        <taxon>Platyhelminthes</taxon>
        <taxon>Cestoda</taxon>
        <taxon>Eucestoda</taxon>
        <taxon>Cyclophyllidea</taxon>
        <taxon>Hymenolepididae</taxon>
        <taxon>Hymenolepis</taxon>
    </lineage>
</organism>
<dbReference type="PANTHER" id="PTHR31981:SF1">
    <property type="entry name" value="GLYCOSYLATED LYSOSOMAL MEMBRANE PROTEIN"/>
    <property type="match status" value="1"/>
</dbReference>
<keyword evidence="2 11" id="KW-0812">Transmembrane</keyword>
<dbReference type="PANTHER" id="PTHR31981">
    <property type="entry name" value="GLYCOSYLATED LYSOSOMAL MEMBRANE PROTEIN"/>
    <property type="match status" value="1"/>
</dbReference>
<evidence type="ECO:0000256" key="9">
    <source>
        <dbReference type="ARBA" id="ARBA00024189"/>
    </source>
</evidence>